<feature type="compositionally biased region" description="Basic and acidic residues" evidence="1">
    <location>
        <begin position="13"/>
        <end position="24"/>
    </location>
</feature>
<reference evidence="2 3" key="1">
    <citation type="journal article" date="2014" name="Agronomy (Basel)">
        <title>A Draft Genome Sequence for Ensete ventricosum, the Drought-Tolerant Tree Against Hunger.</title>
        <authorList>
            <person name="Harrison J."/>
            <person name="Moore K.A."/>
            <person name="Paszkiewicz K."/>
            <person name="Jones T."/>
            <person name="Grant M."/>
            <person name="Ambacheew D."/>
            <person name="Muzemil S."/>
            <person name="Studholme D.J."/>
        </authorList>
    </citation>
    <scope>NUCLEOTIDE SEQUENCE [LARGE SCALE GENOMIC DNA]</scope>
</reference>
<sequence>MRSRVARIHGVPRPRDRQSPRGEEASTLPTLRSQPSPFPRRLQKQASPLELPQDRRAAVNPAPMAANRSREQSPSAAHSSVRDEVDVPCADRKRKRKPKHRRALTHAHKGTQTHSQAVQSTLTRDFKL</sequence>
<feature type="region of interest" description="Disordered" evidence="1">
    <location>
        <begin position="1"/>
        <end position="128"/>
    </location>
</feature>
<organism evidence="2 3">
    <name type="scientific">Ensete ventricosum</name>
    <name type="common">Abyssinian banana</name>
    <name type="synonym">Musa ensete</name>
    <dbReference type="NCBI Taxonomy" id="4639"/>
    <lineage>
        <taxon>Eukaryota</taxon>
        <taxon>Viridiplantae</taxon>
        <taxon>Streptophyta</taxon>
        <taxon>Embryophyta</taxon>
        <taxon>Tracheophyta</taxon>
        <taxon>Spermatophyta</taxon>
        <taxon>Magnoliopsida</taxon>
        <taxon>Liliopsida</taxon>
        <taxon>Zingiberales</taxon>
        <taxon>Musaceae</taxon>
        <taxon>Ensete</taxon>
    </lineage>
</organism>
<accession>A0A426WV29</accession>
<gene>
    <name evidence="2" type="ORF">B296_00059159</name>
</gene>
<evidence type="ECO:0000256" key="1">
    <source>
        <dbReference type="SAM" id="MobiDB-lite"/>
    </source>
</evidence>
<feature type="compositionally biased region" description="Basic residues" evidence="1">
    <location>
        <begin position="1"/>
        <end position="12"/>
    </location>
</feature>
<dbReference type="AlphaFoldDB" id="A0A426WV29"/>
<dbReference type="EMBL" id="AMZH03046963">
    <property type="protein sequence ID" value="RRT31127.1"/>
    <property type="molecule type" value="Genomic_DNA"/>
</dbReference>
<feature type="compositionally biased region" description="Basic residues" evidence="1">
    <location>
        <begin position="92"/>
        <end position="111"/>
    </location>
</feature>
<name>A0A426WV29_ENSVE</name>
<feature type="compositionally biased region" description="Polar residues" evidence="1">
    <location>
        <begin position="112"/>
        <end position="128"/>
    </location>
</feature>
<evidence type="ECO:0000313" key="3">
    <source>
        <dbReference type="Proteomes" id="UP000287651"/>
    </source>
</evidence>
<proteinExistence type="predicted"/>
<feature type="compositionally biased region" description="Basic and acidic residues" evidence="1">
    <location>
        <begin position="80"/>
        <end position="91"/>
    </location>
</feature>
<dbReference type="Proteomes" id="UP000287651">
    <property type="component" value="Unassembled WGS sequence"/>
</dbReference>
<evidence type="ECO:0000313" key="2">
    <source>
        <dbReference type="EMBL" id="RRT31127.1"/>
    </source>
</evidence>
<comment type="caution">
    <text evidence="2">The sequence shown here is derived from an EMBL/GenBank/DDBJ whole genome shotgun (WGS) entry which is preliminary data.</text>
</comment>
<protein>
    <submittedName>
        <fullName evidence="2">Uncharacterized protein</fullName>
    </submittedName>
</protein>